<feature type="domain" description="Beta-lactamase-related" evidence="1">
    <location>
        <begin position="50"/>
        <end position="355"/>
    </location>
</feature>
<dbReference type="PANTHER" id="PTHR46825">
    <property type="entry name" value="D-ALANYL-D-ALANINE-CARBOXYPEPTIDASE/ENDOPEPTIDASE AMPH"/>
    <property type="match status" value="1"/>
</dbReference>
<dbReference type="EMBL" id="UINC01029238">
    <property type="protein sequence ID" value="SVB11629.1"/>
    <property type="molecule type" value="Genomic_DNA"/>
</dbReference>
<dbReference type="InterPro" id="IPR001466">
    <property type="entry name" value="Beta-lactam-related"/>
</dbReference>
<reference evidence="2" key="1">
    <citation type="submission" date="2018-05" db="EMBL/GenBank/DDBJ databases">
        <authorList>
            <person name="Lanie J.A."/>
            <person name="Ng W.-L."/>
            <person name="Kazmierczak K.M."/>
            <person name="Andrzejewski T.M."/>
            <person name="Davidsen T.M."/>
            <person name="Wayne K.J."/>
            <person name="Tettelin H."/>
            <person name="Glass J.I."/>
            <person name="Rusch D."/>
            <person name="Podicherti R."/>
            <person name="Tsui H.-C.T."/>
            <person name="Winkler M.E."/>
        </authorList>
    </citation>
    <scope>NUCLEOTIDE SEQUENCE</scope>
</reference>
<organism evidence="2">
    <name type="scientific">marine metagenome</name>
    <dbReference type="NCBI Taxonomy" id="408172"/>
    <lineage>
        <taxon>unclassified sequences</taxon>
        <taxon>metagenomes</taxon>
        <taxon>ecological metagenomes</taxon>
    </lineage>
</organism>
<dbReference type="PROSITE" id="PS51257">
    <property type="entry name" value="PROKAR_LIPOPROTEIN"/>
    <property type="match status" value="1"/>
</dbReference>
<evidence type="ECO:0000313" key="2">
    <source>
        <dbReference type="EMBL" id="SVB11629.1"/>
    </source>
</evidence>
<dbReference type="Pfam" id="PF00144">
    <property type="entry name" value="Beta-lactamase"/>
    <property type="match status" value="1"/>
</dbReference>
<protein>
    <recommendedName>
        <fullName evidence="1">Beta-lactamase-related domain-containing protein</fullName>
    </recommendedName>
</protein>
<gene>
    <name evidence="2" type="ORF">METZ01_LOCUS164483</name>
</gene>
<proteinExistence type="predicted"/>
<dbReference type="Gene3D" id="3.40.710.10">
    <property type="entry name" value="DD-peptidase/beta-lactamase superfamily"/>
    <property type="match status" value="1"/>
</dbReference>
<evidence type="ECO:0000259" key="1">
    <source>
        <dbReference type="Pfam" id="PF00144"/>
    </source>
</evidence>
<dbReference type="InterPro" id="IPR050491">
    <property type="entry name" value="AmpC-like"/>
</dbReference>
<sequence length="364" mass="40624">MHKGHYLSICIIVINIMFSSCEESGTENQITNLDTTVINSLMDIYDIEDGPGAALLIINDGNILLARGYGLANLEDGIPITPATNFRLASVTKQFTAMCIMILVNWGQLEYEQTLTEIFPSFPDYGSDITVLNLLQHTSGLRDYFSLIPENTTEQIYDADVLALMMEQNSTYFPPGTEYRYSNSGYAVLAMIVEQISGAGFAEFIKLNIFSPLGMSYSVAYEQGISEVENRAYGYSLVGTDYSRDDQSITSAVLGDGGVYSSLDDMFRWDQSLYTSQLVPYTILSEAFVTGTLLNGNETGYGFGWVLDNYNYRKRVYHTGSTRGFRNVFMRFPDERLSILILTNRNSGNPKEIADQIATMFFGS</sequence>
<dbReference type="SUPFAM" id="SSF56601">
    <property type="entry name" value="beta-lactamase/transpeptidase-like"/>
    <property type="match status" value="1"/>
</dbReference>
<dbReference type="AlphaFoldDB" id="A0A382BDC7"/>
<accession>A0A382BDC7</accession>
<dbReference type="InterPro" id="IPR012338">
    <property type="entry name" value="Beta-lactam/transpept-like"/>
</dbReference>
<name>A0A382BDC7_9ZZZZ</name>
<dbReference type="PANTHER" id="PTHR46825:SF9">
    <property type="entry name" value="BETA-LACTAMASE-RELATED DOMAIN-CONTAINING PROTEIN"/>
    <property type="match status" value="1"/>
</dbReference>